<dbReference type="Pfam" id="PF00582">
    <property type="entry name" value="Usp"/>
    <property type="match status" value="1"/>
</dbReference>
<proteinExistence type="inferred from homology"/>
<dbReference type="EMBL" id="CP041692">
    <property type="protein sequence ID" value="QDP96500.1"/>
    <property type="molecule type" value="Genomic_DNA"/>
</dbReference>
<evidence type="ECO:0000256" key="3">
    <source>
        <dbReference type="ARBA" id="ARBA00022840"/>
    </source>
</evidence>
<organism evidence="5 6">
    <name type="scientific">Microlunatus elymi</name>
    <dbReference type="NCBI Taxonomy" id="2596828"/>
    <lineage>
        <taxon>Bacteria</taxon>
        <taxon>Bacillati</taxon>
        <taxon>Actinomycetota</taxon>
        <taxon>Actinomycetes</taxon>
        <taxon>Propionibacteriales</taxon>
        <taxon>Propionibacteriaceae</taxon>
        <taxon>Microlunatus</taxon>
    </lineage>
</organism>
<comment type="similarity">
    <text evidence="1">Belongs to the universal stress protein A family.</text>
</comment>
<dbReference type="InterPro" id="IPR006015">
    <property type="entry name" value="Universal_stress_UspA"/>
</dbReference>
<keyword evidence="2" id="KW-0547">Nucleotide-binding</keyword>
<evidence type="ECO:0000256" key="1">
    <source>
        <dbReference type="ARBA" id="ARBA00008791"/>
    </source>
</evidence>
<dbReference type="InterPro" id="IPR006016">
    <property type="entry name" value="UspA"/>
</dbReference>
<dbReference type="PRINTS" id="PR01438">
    <property type="entry name" value="UNVRSLSTRESS"/>
</dbReference>
<dbReference type="Gene3D" id="3.40.50.620">
    <property type="entry name" value="HUPs"/>
    <property type="match status" value="1"/>
</dbReference>
<dbReference type="OrthoDB" id="3873975at2"/>
<accession>A0A516PZA9</accession>
<gene>
    <name evidence="5" type="ORF">FOE78_11825</name>
</gene>
<reference evidence="5 6" key="1">
    <citation type="submission" date="2019-07" db="EMBL/GenBank/DDBJ databases">
        <title>Microlunatus dokdonensis sp. nov. isolated from the rhizospheric soil of the wild plant Elymus tsukushiensis.</title>
        <authorList>
            <person name="Ghim S.-Y."/>
            <person name="Hwang Y.-J."/>
            <person name="Son J.-S."/>
            <person name="Shin J.-H."/>
        </authorList>
    </citation>
    <scope>NUCLEOTIDE SEQUENCE [LARGE SCALE GENOMIC DNA]</scope>
    <source>
        <strain evidence="5 6">KUDC0627</strain>
    </source>
</reference>
<dbReference type="CDD" id="cd00293">
    <property type="entry name" value="USP-like"/>
    <property type="match status" value="1"/>
</dbReference>
<evidence type="ECO:0000313" key="6">
    <source>
        <dbReference type="Proteomes" id="UP000319263"/>
    </source>
</evidence>
<dbReference type="InterPro" id="IPR014729">
    <property type="entry name" value="Rossmann-like_a/b/a_fold"/>
</dbReference>
<dbReference type="PANTHER" id="PTHR46268">
    <property type="entry name" value="STRESS RESPONSE PROTEIN NHAX"/>
    <property type="match status" value="1"/>
</dbReference>
<evidence type="ECO:0000313" key="5">
    <source>
        <dbReference type="EMBL" id="QDP96500.1"/>
    </source>
</evidence>
<dbReference type="Proteomes" id="UP000319263">
    <property type="component" value="Chromosome"/>
</dbReference>
<dbReference type="GO" id="GO:0005524">
    <property type="term" value="F:ATP binding"/>
    <property type="evidence" value="ECO:0007669"/>
    <property type="project" value="UniProtKB-KW"/>
</dbReference>
<evidence type="ECO:0000259" key="4">
    <source>
        <dbReference type="Pfam" id="PF00582"/>
    </source>
</evidence>
<keyword evidence="3" id="KW-0067">ATP-binding</keyword>
<dbReference type="PANTHER" id="PTHR46268:SF27">
    <property type="entry name" value="UNIVERSAL STRESS PROTEIN RV2623"/>
    <property type="match status" value="1"/>
</dbReference>
<keyword evidence="6" id="KW-1185">Reference proteome</keyword>
<sequence>MRENLVVVGLDDSPSARAALEWAADYARMTDYRVVAVHVTPAGRPHGYAARRPESTGAGSIGAGSIGAGSIDAGSIGAGSTGEGRFRRIERMFDSVAPEHDWQLIRLTGRPGEALVREAERAVLLVIGSQGHTGLNRLLEGSVSQYCLRHSKVPVLSYSGPVSPAPVPAPNGHRTFLEPTALDRITARPAAYQRSS</sequence>
<feature type="domain" description="UspA" evidence="4">
    <location>
        <begin position="6"/>
        <end position="156"/>
    </location>
</feature>
<dbReference type="KEGG" id="mik:FOE78_11825"/>
<protein>
    <submittedName>
        <fullName evidence="5">Universal stress protein</fullName>
    </submittedName>
</protein>
<dbReference type="SUPFAM" id="SSF52402">
    <property type="entry name" value="Adenine nucleotide alpha hydrolases-like"/>
    <property type="match status" value="1"/>
</dbReference>
<dbReference type="RefSeq" id="WP_143986463.1">
    <property type="nucleotide sequence ID" value="NZ_CP041692.1"/>
</dbReference>
<name>A0A516PZA9_9ACTN</name>
<dbReference type="AlphaFoldDB" id="A0A516PZA9"/>
<evidence type="ECO:0000256" key="2">
    <source>
        <dbReference type="ARBA" id="ARBA00022741"/>
    </source>
</evidence>